<organism evidence="3 4">
    <name type="scientific">Nicotiana attenuata</name>
    <name type="common">Coyote tobacco</name>
    <dbReference type="NCBI Taxonomy" id="49451"/>
    <lineage>
        <taxon>Eukaryota</taxon>
        <taxon>Viridiplantae</taxon>
        <taxon>Streptophyta</taxon>
        <taxon>Embryophyta</taxon>
        <taxon>Tracheophyta</taxon>
        <taxon>Spermatophyta</taxon>
        <taxon>Magnoliopsida</taxon>
        <taxon>eudicotyledons</taxon>
        <taxon>Gunneridae</taxon>
        <taxon>Pentapetalae</taxon>
        <taxon>asterids</taxon>
        <taxon>lamiids</taxon>
        <taxon>Solanales</taxon>
        <taxon>Solanaceae</taxon>
        <taxon>Nicotianoideae</taxon>
        <taxon>Nicotianeae</taxon>
        <taxon>Nicotiana</taxon>
    </lineage>
</organism>
<protein>
    <submittedName>
        <fullName evidence="3">Uncharacterized protein</fullName>
    </submittedName>
</protein>
<dbReference type="InterPro" id="IPR029472">
    <property type="entry name" value="Copia-like_N"/>
</dbReference>
<accession>A0A1J6KEW5</accession>
<dbReference type="Gramene" id="OIT20455">
    <property type="protein sequence ID" value="OIT20455"/>
    <property type="gene ID" value="A4A49_63672"/>
</dbReference>
<gene>
    <name evidence="3" type="ORF">A4A49_63672</name>
</gene>
<dbReference type="Pfam" id="PF14244">
    <property type="entry name" value="Retrotran_gag_3"/>
    <property type="match status" value="1"/>
</dbReference>
<comment type="caution">
    <text evidence="3">The sequence shown here is derived from an EMBL/GenBank/DDBJ whole genome shotgun (WGS) entry which is preliminary data.</text>
</comment>
<sequence length="394" mass="45078">VLSHNHPLYLRPSDSPGTENYNLWCRSMRILLFTKNKIGFIDSTCRKENFGINLHDQWERFDKRNISWIYNLLQEIGALKQGLSPVSTYYSKLKDLWDEYDAMAPTPSCPCVLEHIQHQRLVQFSSGLNESFSQAKGQNMLMIPTLTINEAYGMVVQDESQRAKTVNIRDRSSSYGIQLRTRFSWWLQAESSVFCDYCKLKGNTKDACYKLVGYPPNYKPKKKTFGRNMAAAHIAHIDYSKGPTDQGSSRIATTWNFFTEEQYKQLLQLLNQNTTPVETAAHAKVTDSGATHHMVSRLDFFTDFMEIPKGEKLQLPTGETSRITHLGSSSILNGLPIKNVLYVPQFRYNLLSVSQLTRDIGCFIAFFPDWCVFQDIYNGKVKGIGKPEEGLYVL</sequence>
<dbReference type="Proteomes" id="UP000187609">
    <property type="component" value="Unassembled WGS sequence"/>
</dbReference>
<name>A0A1J6KEW5_NICAT</name>
<dbReference type="PANTHER" id="PTHR34222">
    <property type="entry name" value="GAG_PRE-INTEGRS DOMAIN-CONTAINING PROTEIN"/>
    <property type="match status" value="1"/>
</dbReference>
<dbReference type="EMBL" id="MJEQ01005269">
    <property type="protein sequence ID" value="OIT20455.1"/>
    <property type="molecule type" value="Genomic_DNA"/>
</dbReference>
<feature type="non-terminal residue" evidence="3">
    <location>
        <position position="1"/>
    </location>
</feature>
<dbReference type="Pfam" id="PF22936">
    <property type="entry name" value="Pol_BBD"/>
    <property type="match status" value="1"/>
</dbReference>
<keyword evidence="4" id="KW-1185">Reference proteome</keyword>
<dbReference type="PANTHER" id="PTHR34222:SF97">
    <property type="entry name" value="CATALYTIC REGION, PUTATIVE-RELATED"/>
    <property type="match status" value="1"/>
</dbReference>
<dbReference type="AlphaFoldDB" id="A0A1J6KEW5"/>
<dbReference type="STRING" id="49451.A0A1J6KEW5"/>
<dbReference type="OMA" id="HIAHIDY"/>
<proteinExistence type="predicted"/>
<evidence type="ECO:0000313" key="3">
    <source>
        <dbReference type="EMBL" id="OIT20455.1"/>
    </source>
</evidence>
<evidence type="ECO:0000313" key="4">
    <source>
        <dbReference type="Proteomes" id="UP000187609"/>
    </source>
</evidence>
<dbReference type="InterPro" id="IPR054722">
    <property type="entry name" value="PolX-like_BBD"/>
</dbReference>
<evidence type="ECO:0000259" key="2">
    <source>
        <dbReference type="Pfam" id="PF22936"/>
    </source>
</evidence>
<feature type="non-terminal residue" evidence="3">
    <location>
        <position position="394"/>
    </location>
</feature>
<feature type="domain" description="Retrovirus-related Pol polyprotein from transposon TNT 1-94-like beta-barrel" evidence="2">
    <location>
        <begin position="286"/>
        <end position="358"/>
    </location>
</feature>
<evidence type="ECO:0000259" key="1">
    <source>
        <dbReference type="Pfam" id="PF14244"/>
    </source>
</evidence>
<feature type="domain" description="Retrotransposon Copia-like N-terminal" evidence="1">
    <location>
        <begin position="19"/>
        <end position="47"/>
    </location>
</feature>
<reference evidence="3" key="1">
    <citation type="submission" date="2016-11" db="EMBL/GenBank/DDBJ databases">
        <title>The genome of Nicotiana attenuata.</title>
        <authorList>
            <person name="Xu S."/>
            <person name="Brockmoeller T."/>
            <person name="Gaquerel E."/>
            <person name="Navarro A."/>
            <person name="Kuhl H."/>
            <person name="Gase K."/>
            <person name="Ling Z."/>
            <person name="Zhou W."/>
            <person name="Kreitzer C."/>
            <person name="Stanke M."/>
            <person name="Tang H."/>
            <person name="Lyons E."/>
            <person name="Pandey P."/>
            <person name="Pandey S.P."/>
            <person name="Timmermann B."/>
            <person name="Baldwin I.T."/>
        </authorList>
    </citation>
    <scope>NUCLEOTIDE SEQUENCE [LARGE SCALE GENOMIC DNA]</scope>
    <source>
        <strain evidence="3">UT</strain>
    </source>
</reference>